<name>A0A8H5FHZ5_9AGAR</name>
<dbReference type="PROSITE" id="PS00028">
    <property type="entry name" value="ZINC_FINGER_C2H2_1"/>
    <property type="match status" value="1"/>
</dbReference>
<evidence type="ECO:0000256" key="2">
    <source>
        <dbReference type="SAM" id="MobiDB-lite"/>
    </source>
</evidence>
<feature type="region of interest" description="Disordered" evidence="2">
    <location>
        <begin position="152"/>
        <end position="197"/>
    </location>
</feature>
<gene>
    <name evidence="4" type="ORF">D9611_003095</name>
</gene>
<dbReference type="GO" id="GO:0008270">
    <property type="term" value="F:zinc ion binding"/>
    <property type="evidence" value="ECO:0007669"/>
    <property type="project" value="UniProtKB-KW"/>
</dbReference>
<keyword evidence="1" id="KW-0479">Metal-binding</keyword>
<evidence type="ECO:0000313" key="5">
    <source>
        <dbReference type="Proteomes" id="UP000541558"/>
    </source>
</evidence>
<evidence type="ECO:0000256" key="1">
    <source>
        <dbReference type="PROSITE-ProRule" id="PRU00042"/>
    </source>
</evidence>
<keyword evidence="5" id="KW-1185">Reference proteome</keyword>
<feature type="domain" description="C2H2-type" evidence="3">
    <location>
        <begin position="104"/>
        <end position="134"/>
    </location>
</feature>
<comment type="caution">
    <text evidence="4">The sequence shown here is derived from an EMBL/GenBank/DDBJ whole genome shotgun (WGS) entry which is preliminary data.</text>
</comment>
<feature type="compositionally biased region" description="Low complexity" evidence="2">
    <location>
        <begin position="166"/>
        <end position="197"/>
    </location>
</feature>
<organism evidence="4 5">
    <name type="scientific">Ephemerocybe angulata</name>
    <dbReference type="NCBI Taxonomy" id="980116"/>
    <lineage>
        <taxon>Eukaryota</taxon>
        <taxon>Fungi</taxon>
        <taxon>Dikarya</taxon>
        <taxon>Basidiomycota</taxon>
        <taxon>Agaricomycotina</taxon>
        <taxon>Agaricomycetes</taxon>
        <taxon>Agaricomycetidae</taxon>
        <taxon>Agaricales</taxon>
        <taxon>Agaricineae</taxon>
        <taxon>Psathyrellaceae</taxon>
        <taxon>Ephemerocybe</taxon>
    </lineage>
</organism>
<dbReference type="OrthoDB" id="2143914at2759"/>
<proteinExistence type="predicted"/>
<dbReference type="Gene3D" id="3.30.160.60">
    <property type="entry name" value="Classic Zinc Finger"/>
    <property type="match status" value="1"/>
</dbReference>
<dbReference type="PROSITE" id="PS50157">
    <property type="entry name" value="ZINC_FINGER_C2H2_2"/>
    <property type="match status" value="1"/>
</dbReference>
<keyword evidence="1" id="KW-0863">Zinc-finger</keyword>
<reference evidence="4 5" key="1">
    <citation type="journal article" date="2020" name="ISME J.">
        <title>Uncovering the hidden diversity of litter-decomposition mechanisms in mushroom-forming fungi.</title>
        <authorList>
            <person name="Floudas D."/>
            <person name="Bentzer J."/>
            <person name="Ahren D."/>
            <person name="Johansson T."/>
            <person name="Persson P."/>
            <person name="Tunlid A."/>
        </authorList>
    </citation>
    <scope>NUCLEOTIDE SEQUENCE [LARGE SCALE GENOMIC DNA]</scope>
    <source>
        <strain evidence="4 5">CBS 175.51</strain>
    </source>
</reference>
<dbReference type="Proteomes" id="UP000541558">
    <property type="component" value="Unassembled WGS sequence"/>
</dbReference>
<dbReference type="InterPro" id="IPR013087">
    <property type="entry name" value="Znf_C2H2_type"/>
</dbReference>
<accession>A0A8H5FHZ5</accession>
<protein>
    <recommendedName>
        <fullName evidence="3">C2H2-type domain-containing protein</fullName>
    </recommendedName>
</protein>
<evidence type="ECO:0000313" key="4">
    <source>
        <dbReference type="EMBL" id="KAF5337108.1"/>
    </source>
</evidence>
<dbReference type="AlphaFoldDB" id="A0A8H5FHZ5"/>
<sequence length="197" mass="21276">MSDPTLAATKTAGLTKKKVVETVIKLRRTCVTTTGTITPVWRVTTNSLDAVYKDAGRLGSRSMVSTVHFKKAVQSRYEADSLQQFVAAATRTADDEEEEAGRKWVCPVPNCFKAYRQPSGLRYHQKHGHAPETFLQFDSVPPALERELPKKAKKMRFRKDNDPMTAASSPSGLAAASPLVSGSAALPSSSNAAAVPA</sequence>
<dbReference type="EMBL" id="JAACJK010000057">
    <property type="protein sequence ID" value="KAF5337108.1"/>
    <property type="molecule type" value="Genomic_DNA"/>
</dbReference>
<evidence type="ECO:0000259" key="3">
    <source>
        <dbReference type="PROSITE" id="PS50157"/>
    </source>
</evidence>
<keyword evidence="1" id="KW-0862">Zinc</keyword>